<sequence length="384" mass="43096">MNERVEPSSLQAPHAREPQRPGPGAPLPGQGASLPGPGAPLPGQGAPLPAEHPPVRWGRVGVLLMNLGTPEGTSYWPMRRYLKEFLSDRRVIEVPRLIWWPLLNLIILTKRPGPKGKDYASVWNNERDEGPLKTITRGQCERLQAAMGDSVVVDWAMRYGKPEVSLRIQALLDQGCDRILLVPLYPQYAAATSATACDQAFKALMQMRWQPTVRVSPPYHDDPVYIEAMAQSIREGLARLDFEPEVILTSFHGVPKSYLLKGDPYHCQCVKTGRLIREALGFSPERMRVTFQSRFGNEEWLKPYTDETVQALAKSGVKRMAIVAPGFTADCLETLEELDGENRHYFEENGGERFAYIPCLNDSDLGMRVIENVVRRELQGWLPA</sequence>
<dbReference type="EMBL" id="VZZK01000033">
    <property type="protein sequence ID" value="KAB1075864.1"/>
    <property type="molecule type" value="Genomic_DNA"/>
</dbReference>
<evidence type="ECO:0000256" key="11">
    <source>
        <dbReference type="SAM" id="MobiDB-lite"/>
    </source>
</evidence>
<dbReference type="SUPFAM" id="SSF53800">
    <property type="entry name" value="Chelatase"/>
    <property type="match status" value="1"/>
</dbReference>
<evidence type="ECO:0000256" key="1">
    <source>
        <dbReference type="ARBA" id="ARBA00007718"/>
    </source>
</evidence>
<proteinExistence type="inferred from homology"/>
<evidence type="ECO:0000256" key="8">
    <source>
        <dbReference type="ARBA" id="ARBA00024536"/>
    </source>
</evidence>
<comment type="catalytic activity">
    <reaction evidence="9 10">
        <text>heme b + 2 H(+) = protoporphyrin IX + Fe(2+)</text>
        <dbReference type="Rhea" id="RHEA:22584"/>
        <dbReference type="ChEBI" id="CHEBI:15378"/>
        <dbReference type="ChEBI" id="CHEBI:29033"/>
        <dbReference type="ChEBI" id="CHEBI:57306"/>
        <dbReference type="ChEBI" id="CHEBI:60344"/>
        <dbReference type="EC" id="4.98.1.1"/>
    </reaction>
</comment>
<feature type="binding site" evidence="9">
    <location>
        <position position="252"/>
    </location>
    <ligand>
        <name>Fe(2+)</name>
        <dbReference type="ChEBI" id="CHEBI:29033"/>
    </ligand>
</feature>
<evidence type="ECO:0000256" key="4">
    <source>
        <dbReference type="ARBA" id="ARBA00023004"/>
    </source>
</evidence>
<dbReference type="InterPro" id="IPR019772">
    <property type="entry name" value="Ferrochelatase_AS"/>
</dbReference>
<dbReference type="GO" id="GO:0005737">
    <property type="term" value="C:cytoplasm"/>
    <property type="evidence" value="ECO:0007669"/>
    <property type="project" value="UniProtKB-SubCell"/>
</dbReference>
<dbReference type="PANTHER" id="PTHR11108">
    <property type="entry name" value="FERROCHELATASE"/>
    <property type="match status" value="1"/>
</dbReference>
<dbReference type="Proteomes" id="UP000474159">
    <property type="component" value="Unassembled WGS sequence"/>
</dbReference>
<dbReference type="InterPro" id="IPR033644">
    <property type="entry name" value="Ferrochelatase_C"/>
</dbReference>
<dbReference type="CDD" id="cd03411">
    <property type="entry name" value="Ferrochelatase_N"/>
    <property type="match status" value="1"/>
</dbReference>
<dbReference type="CDD" id="cd00419">
    <property type="entry name" value="Ferrochelatase_C"/>
    <property type="match status" value="1"/>
</dbReference>
<dbReference type="GO" id="GO:0046872">
    <property type="term" value="F:metal ion binding"/>
    <property type="evidence" value="ECO:0007669"/>
    <property type="project" value="UniProtKB-KW"/>
</dbReference>
<comment type="similarity">
    <text evidence="1 9 10">Belongs to the ferrochelatase family.</text>
</comment>
<reference evidence="12 13" key="1">
    <citation type="submission" date="2019-09" db="EMBL/GenBank/DDBJ databases">
        <title>YIM 48816 draft genome.</title>
        <authorList>
            <person name="Jiang L."/>
        </authorList>
    </citation>
    <scope>NUCLEOTIDE SEQUENCE [LARGE SCALE GENOMIC DNA]</scope>
    <source>
        <strain evidence="12 13">YIM 48816</strain>
    </source>
</reference>
<keyword evidence="5 9" id="KW-0350">Heme biosynthesis</keyword>
<dbReference type="UniPathway" id="UPA00252">
    <property type="reaction ID" value="UER00325"/>
</dbReference>
<keyword evidence="4 9" id="KW-0408">Iron</keyword>
<evidence type="ECO:0000256" key="6">
    <source>
        <dbReference type="ARBA" id="ARBA00023239"/>
    </source>
</evidence>
<dbReference type="OrthoDB" id="9809741at2"/>
<dbReference type="PROSITE" id="PS00534">
    <property type="entry name" value="FERROCHELATASE"/>
    <property type="match status" value="1"/>
</dbReference>
<feature type="compositionally biased region" description="Low complexity" evidence="11">
    <location>
        <begin position="27"/>
        <end position="49"/>
    </location>
</feature>
<keyword evidence="13" id="KW-1185">Reference proteome</keyword>
<comment type="caution">
    <text evidence="12">The sequence shown here is derived from an EMBL/GenBank/DDBJ whole genome shotgun (WGS) entry which is preliminary data.</text>
</comment>
<dbReference type="FunFam" id="3.40.50.1400:FF:000002">
    <property type="entry name" value="Ferrochelatase"/>
    <property type="match status" value="1"/>
</dbReference>
<comment type="pathway">
    <text evidence="9 10">Porphyrin-containing compound metabolism; protoheme biosynthesis; protoheme from protoporphyrin-IX: step 1/1.</text>
</comment>
<keyword evidence="3 9" id="KW-0479">Metal-binding</keyword>
<dbReference type="EC" id="4.98.1.1" evidence="9 10"/>
<dbReference type="GO" id="GO:0004325">
    <property type="term" value="F:ferrochelatase activity"/>
    <property type="evidence" value="ECO:0007669"/>
    <property type="project" value="UniProtKB-UniRule"/>
</dbReference>
<evidence type="ECO:0000256" key="2">
    <source>
        <dbReference type="ARBA" id="ARBA00022490"/>
    </source>
</evidence>
<dbReference type="RefSeq" id="WP_151003283.1">
    <property type="nucleotide sequence ID" value="NZ_VZZK01000033.1"/>
</dbReference>
<evidence type="ECO:0000313" key="13">
    <source>
        <dbReference type="Proteomes" id="UP000474159"/>
    </source>
</evidence>
<dbReference type="InterPro" id="IPR033659">
    <property type="entry name" value="Ferrochelatase_N"/>
</dbReference>
<dbReference type="PANTHER" id="PTHR11108:SF1">
    <property type="entry name" value="FERROCHELATASE, MITOCHONDRIAL"/>
    <property type="match status" value="1"/>
</dbReference>
<dbReference type="Gene3D" id="3.40.50.1400">
    <property type="match status" value="2"/>
</dbReference>
<gene>
    <name evidence="9" type="primary">hemH</name>
    <name evidence="12" type="ORF">F6X53_24650</name>
</gene>
<feature type="binding site" evidence="9">
    <location>
        <position position="333"/>
    </location>
    <ligand>
        <name>Fe(2+)</name>
        <dbReference type="ChEBI" id="CHEBI:29033"/>
    </ligand>
</feature>
<dbReference type="InterPro" id="IPR001015">
    <property type="entry name" value="Ferrochelatase"/>
</dbReference>
<evidence type="ECO:0000256" key="3">
    <source>
        <dbReference type="ARBA" id="ARBA00022723"/>
    </source>
</evidence>
<evidence type="ECO:0000256" key="7">
    <source>
        <dbReference type="ARBA" id="ARBA00023244"/>
    </source>
</evidence>
<comment type="subcellular location">
    <subcellularLocation>
        <location evidence="9 10">Cytoplasm</location>
    </subcellularLocation>
</comment>
<dbReference type="GO" id="GO:0006783">
    <property type="term" value="P:heme biosynthetic process"/>
    <property type="evidence" value="ECO:0007669"/>
    <property type="project" value="UniProtKB-UniRule"/>
</dbReference>
<organism evidence="12 13">
    <name type="scientific">Methylobacterium soli</name>
    <dbReference type="NCBI Taxonomy" id="553447"/>
    <lineage>
        <taxon>Bacteria</taxon>
        <taxon>Pseudomonadati</taxon>
        <taxon>Pseudomonadota</taxon>
        <taxon>Alphaproteobacteria</taxon>
        <taxon>Hyphomicrobiales</taxon>
        <taxon>Methylobacteriaceae</taxon>
        <taxon>Methylobacterium</taxon>
    </lineage>
</organism>
<dbReference type="HAMAP" id="MF_00323">
    <property type="entry name" value="Ferrochelatase"/>
    <property type="match status" value="1"/>
</dbReference>
<evidence type="ECO:0000256" key="9">
    <source>
        <dbReference type="HAMAP-Rule" id="MF_00323"/>
    </source>
</evidence>
<name>A0A6L3SRT6_9HYPH</name>
<evidence type="ECO:0000313" key="12">
    <source>
        <dbReference type="EMBL" id="KAB1075864.1"/>
    </source>
</evidence>
<dbReference type="AlphaFoldDB" id="A0A6L3SRT6"/>
<keyword evidence="7 9" id="KW-0627">Porphyrin biosynthesis</keyword>
<keyword evidence="2 9" id="KW-0963">Cytoplasm</keyword>
<dbReference type="Pfam" id="PF00762">
    <property type="entry name" value="Ferrochelatase"/>
    <property type="match status" value="1"/>
</dbReference>
<evidence type="ECO:0000256" key="5">
    <source>
        <dbReference type="ARBA" id="ARBA00023133"/>
    </source>
</evidence>
<comment type="function">
    <text evidence="9 10">Catalyzes the ferrous insertion into protoporphyrin IX.</text>
</comment>
<protein>
    <recommendedName>
        <fullName evidence="9 10">Ferrochelatase</fullName>
        <ecNumber evidence="9 10">4.98.1.1</ecNumber>
    </recommendedName>
    <alternativeName>
        <fullName evidence="9">Heme synthase</fullName>
    </alternativeName>
    <alternativeName>
        <fullName evidence="9">Protoheme ferro-lyase</fullName>
    </alternativeName>
</protein>
<dbReference type="NCBIfam" id="TIGR00109">
    <property type="entry name" value="hemH"/>
    <property type="match status" value="1"/>
</dbReference>
<keyword evidence="6 9" id="KW-0456">Lyase</keyword>
<feature type="region of interest" description="Disordered" evidence="11">
    <location>
        <begin position="1"/>
        <end position="52"/>
    </location>
</feature>
<evidence type="ECO:0000256" key="10">
    <source>
        <dbReference type="RuleBase" id="RU000607"/>
    </source>
</evidence>
<comment type="catalytic activity">
    <reaction evidence="8">
        <text>Fe-coproporphyrin III + 2 H(+) = coproporphyrin III + Fe(2+)</text>
        <dbReference type="Rhea" id="RHEA:49572"/>
        <dbReference type="ChEBI" id="CHEBI:15378"/>
        <dbReference type="ChEBI" id="CHEBI:29033"/>
        <dbReference type="ChEBI" id="CHEBI:68438"/>
        <dbReference type="ChEBI" id="CHEBI:131725"/>
        <dbReference type="EC" id="4.99.1.9"/>
    </reaction>
    <physiologicalReaction direction="right-to-left" evidence="8">
        <dbReference type="Rhea" id="RHEA:49574"/>
    </physiologicalReaction>
</comment>
<accession>A0A6L3SRT6</accession>